<name>A0A668T797_OREAU</name>
<keyword evidence="3" id="KW-0963">Cytoplasm</keyword>
<dbReference type="PROSITE" id="PS50211">
    <property type="entry name" value="DENN"/>
    <property type="match status" value="1"/>
</dbReference>
<evidence type="ECO:0000313" key="10">
    <source>
        <dbReference type="Proteomes" id="UP000472276"/>
    </source>
</evidence>
<protein>
    <submittedName>
        <fullName evidence="9">Uncharacterized protein</fullName>
    </submittedName>
</protein>
<dbReference type="SMART" id="SM00799">
    <property type="entry name" value="DENN"/>
    <property type="match status" value="1"/>
</dbReference>
<feature type="domain" description="UDENN" evidence="7">
    <location>
        <begin position="7"/>
        <end position="441"/>
    </location>
</feature>
<accession>A0A668T797</accession>
<dbReference type="SMART" id="SM00801">
    <property type="entry name" value="dDENN"/>
    <property type="match status" value="1"/>
</dbReference>
<evidence type="ECO:0000256" key="5">
    <source>
        <dbReference type="SAM" id="MobiDB-lite"/>
    </source>
</evidence>
<evidence type="ECO:0000313" key="9">
    <source>
        <dbReference type="Ensembl" id="ENSOABP00000022166.1"/>
    </source>
</evidence>
<dbReference type="SMART" id="SM00568">
    <property type="entry name" value="GRAM"/>
    <property type="match status" value="1"/>
</dbReference>
<dbReference type="FunFam" id="2.30.29.30:FF:000093">
    <property type="entry name" value="SET binding factor 2"/>
    <property type="match status" value="1"/>
</dbReference>
<proteinExistence type="inferred from homology"/>
<dbReference type="SMART" id="SM00233">
    <property type="entry name" value="PH"/>
    <property type="match status" value="1"/>
</dbReference>
<keyword evidence="10" id="KW-1185">Reference proteome</keyword>
<dbReference type="InterPro" id="IPR029021">
    <property type="entry name" value="Prot-tyrosine_phosphatase-like"/>
</dbReference>
<dbReference type="InterPro" id="IPR004182">
    <property type="entry name" value="GRAM"/>
</dbReference>
<evidence type="ECO:0000256" key="2">
    <source>
        <dbReference type="ARBA" id="ARBA00007471"/>
    </source>
</evidence>
<dbReference type="InterPro" id="IPR022096">
    <property type="entry name" value="SBF1/SBF2"/>
</dbReference>
<feature type="region of interest" description="Disordered" evidence="5">
    <location>
        <begin position="1306"/>
        <end position="1353"/>
    </location>
</feature>
<gene>
    <name evidence="9" type="primary">SBF1</name>
</gene>
<dbReference type="GO" id="GO:0031410">
    <property type="term" value="C:cytoplasmic vesicle"/>
    <property type="evidence" value="ECO:0007669"/>
    <property type="project" value="TreeGrafter"/>
</dbReference>
<dbReference type="OMA" id="NCINCIF"/>
<evidence type="ECO:0000259" key="7">
    <source>
        <dbReference type="PROSITE" id="PS50211"/>
    </source>
</evidence>
<reference evidence="9" key="2">
    <citation type="submission" date="2025-09" db="UniProtKB">
        <authorList>
            <consortium name="Ensembl"/>
        </authorList>
    </citation>
    <scope>IDENTIFICATION</scope>
</reference>
<dbReference type="Proteomes" id="UP000472276">
    <property type="component" value="Unassembled WGS sequence"/>
</dbReference>
<dbReference type="Gene3D" id="3.30.450.200">
    <property type="match status" value="1"/>
</dbReference>
<dbReference type="SMART" id="SM00800">
    <property type="entry name" value="uDENN"/>
    <property type="match status" value="1"/>
</dbReference>
<comment type="subcellular location">
    <subcellularLocation>
        <location evidence="1">Cytoplasm</location>
    </subcellularLocation>
</comment>
<dbReference type="InterPro" id="IPR005113">
    <property type="entry name" value="uDENN_dom"/>
</dbReference>
<dbReference type="PROSITE" id="PS50003">
    <property type="entry name" value="PH_DOMAIN"/>
    <property type="match status" value="1"/>
</dbReference>
<dbReference type="InterPro" id="IPR001194">
    <property type="entry name" value="cDENN_dom"/>
</dbReference>
<dbReference type="InterPro" id="IPR010569">
    <property type="entry name" value="Myotubularin-like_Pase_dom"/>
</dbReference>
<comment type="similarity">
    <text evidence="2">Belongs to the protein-tyrosine phosphatase family. Non-receptor class myotubularin subfamily.</text>
</comment>
<dbReference type="SUPFAM" id="SSF50729">
    <property type="entry name" value="PH domain-like"/>
    <property type="match status" value="2"/>
</dbReference>
<dbReference type="InterPro" id="IPR011993">
    <property type="entry name" value="PH-like_dom_sf"/>
</dbReference>
<dbReference type="Gene3D" id="3.40.50.11500">
    <property type="match status" value="1"/>
</dbReference>
<dbReference type="SUPFAM" id="SSF52799">
    <property type="entry name" value="(Phosphotyrosine protein) phosphatases II"/>
    <property type="match status" value="1"/>
</dbReference>
<dbReference type="GO" id="GO:0005085">
    <property type="term" value="F:guanyl-nucleotide exchange factor activity"/>
    <property type="evidence" value="ECO:0007669"/>
    <property type="project" value="UniProtKB-KW"/>
</dbReference>
<dbReference type="CDD" id="cd13340">
    <property type="entry name" value="PH-GRAM_MTMR5"/>
    <property type="match status" value="1"/>
</dbReference>
<dbReference type="FunFam" id="3.40.50.11500:FF:000006">
    <property type="entry name" value="SET binding factor 2"/>
    <property type="match status" value="1"/>
</dbReference>
<dbReference type="FunFam" id="3.30.450.200:FF:000004">
    <property type="entry name" value="SET binding factor 2"/>
    <property type="match status" value="1"/>
</dbReference>
<feature type="domain" description="PH" evidence="6">
    <location>
        <begin position="1799"/>
        <end position="1903"/>
    </location>
</feature>
<dbReference type="InterPro" id="IPR001849">
    <property type="entry name" value="PH_domain"/>
</dbReference>
<keyword evidence="4" id="KW-0344">Guanine-nucleotide releasing factor</keyword>
<dbReference type="Pfam" id="PF03456">
    <property type="entry name" value="uDENN"/>
    <property type="match status" value="1"/>
</dbReference>
<dbReference type="Pfam" id="PF02893">
    <property type="entry name" value="GRAM"/>
    <property type="match status" value="1"/>
</dbReference>
<evidence type="ECO:0000256" key="4">
    <source>
        <dbReference type="ARBA" id="ARBA00022658"/>
    </source>
</evidence>
<dbReference type="Pfam" id="PF02141">
    <property type="entry name" value="DENN"/>
    <property type="match status" value="1"/>
</dbReference>
<dbReference type="CDD" id="cd01235">
    <property type="entry name" value="PH_Sbf1_hMTMR5"/>
    <property type="match status" value="1"/>
</dbReference>
<dbReference type="InterPro" id="IPR037516">
    <property type="entry name" value="Tripartite_DENN"/>
</dbReference>
<dbReference type="Gene3D" id="2.30.29.30">
    <property type="entry name" value="Pleckstrin-homology domain (PH domain)/Phosphotyrosine-binding domain (PTB)"/>
    <property type="match status" value="1"/>
</dbReference>
<dbReference type="InterPro" id="IPR043153">
    <property type="entry name" value="DENN_C"/>
</dbReference>
<evidence type="ECO:0000259" key="8">
    <source>
        <dbReference type="PROSITE" id="PS51339"/>
    </source>
</evidence>
<dbReference type="InterPro" id="IPR005112">
    <property type="entry name" value="dDENN_dom"/>
</dbReference>
<evidence type="ECO:0000256" key="3">
    <source>
        <dbReference type="ARBA" id="ARBA00022490"/>
    </source>
</evidence>
<feature type="domain" description="Myotubularin phosphatase" evidence="8">
    <location>
        <begin position="1105"/>
        <end position="1634"/>
    </location>
</feature>
<organism evidence="9 10">
    <name type="scientific">Oreochromis aureus</name>
    <name type="common">Israeli tilapia</name>
    <name type="synonym">Chromis aureus</name>
    <dbReference type="NCBI Taxonomy" id="47969"/>
    <lineage>
        <taxon>Eukaryota</taxon>
        <taxon>Metazoa</taxon>
        <taxon>Chordata</taxon>
        <taxon>Craniata</taxon>
        <taxon>Vertebrata</taxon>
        <taxon>Euteleostomi</taxon>
        <taxon>Actinopterygii</taxon>
        <taxon>Neopterygii</taxon>
        <taxon>Teleostei</taxon>
        <taxon>Neoteleostei</taxon>
        <taxon>Acanthomorphata</taxon>
        <taxon>Ovalentaria</taxon>
        <taxon>Cichlomorphae</taxon>
        <taxon>Cichliformes</taxon>
        <taxon>Cichlidae</taxon>
        <taxon>African cichlids</taxon>
        <taxon>Pseudocrenilabrinae</taxon>
        <taxon>Oreochromini</taxon>
        <taxon>Oreochromis</taxon>
    </lineage>
</organism>
<dbReference type="PROSITE" id="PS51339">
    <property type="entry name" value="PPASE_MYOTUBULARIN"/>
    <property type="match status" value="1"/>
</dbReference>
<reference evidence="9" key="1">
    <citation type="submission" date="2025-08" db="UniProtKB">
        <authorList>
            <consortium name="Ensembl"/>
        </authorList>
    </citation>
    <scope>IDENTIFICATION</scope>
</reference>
<dbReference type="Ensembl" id="ENSOABT00000022816.2">
    <property type="protein sequence ID" value="ENSOABP00000022166.1"/>
    <property type="gene ID" value="ENSOABG00000000532.2"/>
</dbReference>
<dbReference type="PANTHER" id="PTHR12296">
    <property type="entry name" value="DENN DOMAIN-CONTAINING PROTEIN 4"/>
    <property type="match status" value="1"/>
</dbReference>
<dbReference type="GO" id="GO:0032483">
    <property type="term" value="P:regulation of Rab protein signal transduction"/>
    <property type="evidence" value="ECO:0007669"/>
    <property type="project" value="TreeGrafter"/>
</dbReference>
<evidence type="ECO:0000259" key="6">
    <source>
        <dbReference type="PROSITE" id="PS50003"/>
    </source>
</evidence>
<dbReference type="Pfam" id="PF06602">
    <property type="entry name" value="Myotub-related"/>
    <property type="match status" value="1"/>
</dbReference>
<dbReference type="PANTHER" id="PTHR12296:SF16">
    <property type="entry name" value="C-MYC PROMOTER-BINDING PROTEIN"/>
    <property type="match status" value="1"/>
</dbReference>
<sequence length="1905" mass="214268">MARLADYFVVVGYDLEKRGGCEGQGRILQRFPEKDWEDSPFPQGVELFCQPSGWQLVPDQLPPSFFVAVLTDINSDRHYCACFTFWEGLDNPQLQKAEASEADEADEVLSVVQPAKIFAPKSLVLVSQLDYTEVFRNCLGLIYTIHVDGLSAPLETVIGNLLTCVIPIAGGSQVLACDWLLACLQRTITLGAGDRQVIQTPINDSLPVSGSSVAQLFRQLGIANVLCLFCAALTEHKILFLSSSYQRLTDACRALLAIMFPLKYSFTYIPILPGKLLEVLSTPTPFIIGVNSFFRSETQELLDVIIADLDGGTVTIPECVHISLLPEPLLQQTQTALSTVLDPELEVADHAFPPQSTQPSALKIQDKEIRAVFLWLFARLFQGYRWCLHIIRIHPEPVIRFHKAAFLGQRALSEDDFLTKVLDGMAFAGFVSERGPPYRATDLFDDLVANQVERIRQEEACLHKVMNHVKEVAEQLFKNENPYPAVAMHKIQRPSENSQNNAQNQASFPMLDDVAVQLFIDHAAAKLKTAPPAVKPELKSMVPSGPPLDIVDRNGNVMANSARRLEVVRNCITYIFENKMLEAKKLMPAVLRALKGRAARVCLTQELNQHVLQNRAVLDDQQFDYIVRMMNCTLQDCSHMDEHGIAAALLPLVTAFCRKLGAGVTQFAYSCVQEHMVWTNMQFWEAMFYSDVQNHIRHLYLETEDGGEIGALELASEQSRLWPTLSKEMQMERVQKEESTVFSQAIHYANRMSYLLLPLDTSKNRLLRSSGLGDVESVSNSYVTNSIAGSMAESYDTESGFEDAESSDVANSVVRFINRFVDKVCNESGVTNEHLKALHAMIPDIVQMHIETLEAVHRESKRLPPIQKPKLLRPTLLPGEELVMEGMRVHLIPDGREEATGLMGGPPLLPAEGAIFLTTYRLIFKGTPTDPLVGEQTVTRSFPVASLTKEKRISVTLTMDQFVQEGLQLRSCTFQLMKIAFDEEVASDLAEVFRKHLHKLRYPQHVQGTFAFTVGQSGKMVVEHKTKDKNQSLKTLSKNLVKSAKRTIGRQYVTRKKYSPPTWENRSSFQSELDEDEISVSEEVDQSSLTLSSTIRSSDRQTMSNVVERACCRDYQRLGLGTLSNSLTRSKNEPFRISTANRMYTVCRSYPGLLIVPQSIPDSTINRICRCYRQNRFPVVCWRNSRTKAVLLRSAGLHAKGVVGFFKSPNAPTAVPSQADSTSLEQEKYLHAIISSMPSYSENSGRNTLSGFTSTHMNTSDSSDKLRQPKIGALMKQVMGAKEDAPGTFSRGALGQRAKVISLSQPKVSGKARNPPRGKWGSIRGSGRLSAYNPDVGTRLAGKESPQPNGGPSEAMFLRQQKAYLYIIGDKAQLKGGKQDSFQQWEVVPIEVCDVRQVKNSFKKLMKACVPSSSTSDPNMSFLRCLEESEWMALLHRVLQVSVLVVELLDTGSSVMVSLEDGWDVTTQVVSLVQLLSDPYYRTFDGFRLLVEKEWLSFGHRFSHRGAQTLGSQSSGFTPIFLQFLDCVHQIHLQFPMEFEFSQYYLKFLAYHYVSNRFRTFLLDSDYERIELGVLYEEKGERKNPQVCKSVWDYIDRLNKKTPIFYNYMFSPEDEEVLRPYTFISNLKVWDFYTEETLSEGPSYDWELRGRQERAAEETAEKPDTGGPKSQRHIVWPCYDNLTKAVPDAITKLLQDLQSLEAELGQATDKWKDTWDKIKTTQRTETKLESKPSFSSSLLMSSNLSHQRRSQGVYLQESGVGSSINLALDCEASATSTPVPGRPSTSTLYSQFQSSESENRSFEGILFKRGALLKPWKPRWFVLDKTKHQLRYYESRQDKECKGVIELAEVESVTAGTPTMGAPKNIDEKAFFDLKTTKRVYNFCAQDSLNAQLWMDSVQSCLSDA</sequence>
<dbReference type="Pfam" id="PF00169">
    <property type="entry name" value="PH"/>
    <property type="match status" value="1"/>
</dbReference>
<dbReference type="InterPro" id="IPR051696">
    <property type="entry name" value="DENN_Domain_GEFs"/>
</dbReference>
<evidence type="ECO:0000256" key="1">
    <source>
        <dbReference type="ARBA" id="ARBA00004496"/>
    </source>
</evidence>
<dbReference type="Pfam" id="PF12335">
    <property type="entry name" value="SBF2"/>
    <property type="match status" value="1"/>
</dbReference>